<proteinExistence type="predicted"/>
<evidence type="ECO:0000256" key="3">
    <source>
        <dbReference type="ARBA" id="ARBA00022989"/>
    </source>
</evidence>
<dbReference type="Proteomes" id="UP000722791">
    <property type="component" value="Unassembled WGS sequence"/>
</dbReference>
<feature type="compositionally biased region" description="Basic residues" evidence="5">
    <location>
        <begin position="575"/>
        <end position="584"/>
    </location>
</feature>
<dbReference type="GO" id="GO:0016020">
    <property type="term" value="C:membrane"/>
    <property type="evidence" value="ECO:0007669"/>
    <property type="project" value="UniProtKB-SubCell"/>
</dbReference>
<feature type="compositionally biased region" description="Low complexity" evidence="5">
    <location>
        <begin position="1304"/>
        <end position="1318"/>
    </location>
</feature>
<feature type="transmembrane region" description="Helical" evidence="6">
    <location>
        <begin position="12"/>
        <end position="36"/>
    </location>
</feature>
<feature type="transmembrane region" description="Helical" evidence="6">
    <location>
        <begin position="108"/>
        <end position="127"/>
    </location>
</feature>
<feature type="transmembrane region" description="Helical" evidence="6">
    <location>
        <begin position="73"/>
        <end position="96"/>
    </location>
</feature>
<evidence type="ECO:0000313" key="8">
    <source>
        <dbReference type="EMBL" id="GIL94107.1"/>
    </source>
</evidence>
<feature type="region of interest" description="Disordered" evidence="5">
    <location>
        <begin position="392"/>
        <end position="428"/>
    </location>
</feature>
<evidence type="ECO:0000256" key="6">
    <source>
        <dbReference type="SAM" id="Phobius"/>
    </source>
</evidence>
<evidence type="ECO:0000256" key="4">
    <source>
        <dbReference type="ARBA" id="ARBA00023136"/>
    </source>
</evidence>
<keyword evidence="3 6" id="KW-1133">Transmembrane helix</keyword>
<feature type="region of interest" description="Disordered" evidence="5">
    <location>
        <begin position="889"/>
        <end position="939"/>
    </location>
</feature>
<reference evidence="8" key="1">
    <citation type="journal article" date="2021" name="Proc. Natl. Acad. Sci. U.S.A.">
        <title>Three genomes in the algal genus Volvox reveal the fate of a haploid sex-determining region after a transition to homothallism.</title>
        <authorList>
            <person name="Yamamoto K."/>
            <person name="Hamaji T."/>
            <person name="Kawai-Toyooka H."/>
            <person name="Matsuzaki R."/>
            <person name="Takahashi F."/>
            <person name="Nishimura Y."/>
            <person name="Kawachi M."/>
            <person name="Noguchi H."/>
            <person name="Minakuchi Y."/>
            <person name="Umen J.G."/>
            <person name="Toyoda A."/>
            <person name="Nozaki H."/>
        </authorList>
    </citation>
    <scope>NUCLEOTIDE SEQUENCE</scope>
    <source>
        <strain evidence="8">NIES-3785</strain>
    </source>
</reference>
<feature type="region of interest" description="Disordered" evidence="5">
    <location>
        <begin position="523"/>
        <end position="593"/>
    </location>
</feature>
<keyword evidence="2 6" id="KW-0812">Transmembrane</keyword>
<feature type="transmembrane region" description="Helical" evidence="6">
    <location>
        <begin position="1166"/>
        <end position="1184"/>
    </location>
</feature>
<feature type="compositionally biased region" description="Pro residues" evidence="5">
    <location>
        <begin position="523"/>
        <end position="541"/>
    </location>
</feature>
<feature type="region of interest" description="Disordered" evidence="5">
    <location>
        <begin position="1302"/>
        <end position="1372"/>
    </location>
</feature>
<feature type="region of interest" description="Disordered" evidence="5">
    <location>
        <begin position="225"/>
        <end position="283"/>
    </location>
</feature>
<feature type="transmembrane region" description="Helical" evidence="6">
    <location>
        <begin position="42"/>
        <end position="61"/>
    </location>
</feature>
<feature type="transmembrane region" description="Helical" evidence="6">
    <location>
        <begin position="173"/>
        <end position="194"/>
    </location>
</feature>
<organism evidence="8 9">
    <name type="scientific">Volvox reticuliferus</name>
    <dbReference type="NCBI Taxonomy" id="1737510"/>
    <lineage>
        <taxon>Eukaryota</taxon>
        <taxon>Viridiplantae</taxon>
        <taxon>Chlorophyta</taxon>
        <taxon>core chlorophytes</taxon>
        <taxon>Chlorophyceae</taxon>
        <taxon>CS clade</taxon>
        <taxon>Chlamydomonadales</taxon>
        <taxon>Volvocaceae</taxon>
        <taxon>Volvox</taxon>
    </lineage>
</organism>
<feature type="domain" description="Integral membrane bound transporter" evidence="7">
    <location>
        <begin position="1085"/>
        <end position="1209"/>
    </location>
</feature>
<dbReference type="InterPro" id="IPR049453">
    <property type="entry name" value="Memb_transporter_dom"/>
</dbReference>
<comment type="subcellular location">
    <subcellularLocation>
        <location evidence="1">Membrane</location>
        <topology evidence="1">Multi-pass membrane protein</topology>
    </subcellularLocation>
</comment>
<accession>A0A8J4D5H7</accession>
<gene>
    <name evidence="8" type="ORF">Vretimale_444</name>
</gene>
<evidence type="ECO:0000256" key="1">
    <source>
        <dbReference type="ARBA" id="ARBA00004141"/>
    </source>
</evidence>
<feature type="transmembrane region" description="Helical" evidence="6">
    <location>
        <begin position="1141"/>
        <end position="1160"/>
    </location>
</feature>
<evidence type="ECO:0000256" key="5">
    <source>
        <dbReference type="SAM" id="MobiDB-lite"/>
    </source>
</evidence>
<feature type="transmembrane region" description="Helical" evidence="6">
    <location>
        <begin position="139"/>
        <end position="161"/>
    </location>
</feature>
<feature type="transmembrane region" description="Helical" evidence="6">
    <location>
        <begin position="1061"/>
        <end position="1078"/>
    </location>
</feature>
<comment type="caution">
    <text evidence="8">The sequence shown here is derived from an EMBL/GenBank/DDBJ whole genome shotgun (WGS) entry which is preliminary data.</text>
</comment>
<evidence type="ECO:0000256" key="2">
    <source>
        <dbReference type="ARBA" id="ARBA00022692"/>
    </source>
</evidence>
<feature type="compositionally biased region" description="Gly residues" evidence="5">
    <location>
        <begin position="917"/>
        <end position="933"/>
    </location>
</feature>
<sequence>MKLRRLDSVRYFILTPPFQCAVQFSIAVLIVGLFVFIRPLKFALSCLSAVMLAVALAVLSADNHIGTRLQASATELGGLVWGILLGGIVLTLSRLATPASCVSLVGCHTHTAALCCLGIAVLGLLVANRAVVGAPYPSHLWLGGLLGTIGYGIVLISGQFYTSLELVWTNVVSNMLAMSLLGTGTCVVVSFLVLPSLALDEMRADTAAAIRGIGHATSRIATRALCPEDPGPAPAAAAERPSPSPSPSMFGPAADLAATSRDVQSPQQEPAAYPPNHTGPAVERFPAVNLTPISELQLVSQDLATSCAPELQLQSEPRDGQVPASCQVPEHIQAGCSPDPGAIRANMPSARQPNRHPSVGICRQHHMYQLGPMRDGVLSTVCSRTLSGGGVGLGTSQGASHHGSGSTNTPSLPPQQAPGFPQSKHPAAAAGLQPTYSCRVPGVASCPLLDKLENAQNGGNGARSSSDFDKEYGGRRHSIYASSSESSDDEAPMWGPQFNPEFEGVMEDEDAFLRLLHEATAPHVPPNAPAAARRPPPPMAPPGGIRPSPSVVDMLLIPATGPSSATASHGEWKTKKSQHSHNHPRQAAVRGAKPQGTVVVTMAGPGAGPMAAQSGGGLSGGAVAWAPVSAIRPLLARAKACAAAAALEPPWLGSGPADLAAWSRVLAGCEGLVNSVGALECLLDDRQLVQPQGGQRLGASSMLTMLGADIVAPYRRVYGEVAASCAAMSIAVAASCEGGSPRADAKQAPGSPGQLFAAVGGWEESKQHLRNLVRDSLSAYWARVRGLGGPISGGTTGLLSLPLHQRYHLQRFQRARRGGRIPIMGLHQSRALNFLWTVTEGILSAMNEMEAAVRELLRVKHELAASRVPAPDGATDSAAACVQIADAERANEGIPEGSVSSQGTSRRDRGDSSNSSSGGGGRVGGRGGRGPGSGDVAEVPSHASARLDVGPGFSCPAPTVAMFHVAVSSSPSGAHPRSRPAASSITIGMRVQQTCSALGRLWRLQRDNWDWAWRVVQLALGIPLLLNTVSIIATNTKLLLGAAGADGRRALLSSRRFHFGAKYWAASSFMLCLLLGLAARPDVELLRRYSLMYAFLATSVSMTDRVESTFSRVALRAGGTLLGGALGLAVMMTPALNHSPAAILVIVCAATFLTGCLSSHRLVYGAVLALITLHSMLLCSYGTSCCGSRLEIGKLFAARVVSVLLGSTLPVLVTQAVLPWFTSDWALETMAAAFMAAADLVRQLYRHYFEEQMRACVASRGLLATAQLLRLHGLEGEATQLETEDREHGVILQAELQQHSGERQVQLQAQGQQLQVPQDSPPSGSAMDPGSLVGAPRDDTTRVGPSQLAAAVSPGHGHGLGHPGQDRSSSADVGVSLQAHVSGPLVAVQTSLMKDTAVWTRGIYATPLIVTAVLRCCLLLADRLGALQLVVVDTPPPVHGRLSGWGFAALVLPLHRDMMAMLSALDRLVVATACLMDPDGGYRTPQRWNPGAATGLSSAGAEAELSDEALAAVRPWCRGHKGGDLKEAIMDLDERRLQFRQTIHDVRRSFHAGVRSLADKSEHLLAATHPDDTVRFHAFMFALVQVLDKMTVTARTALQLSRGRVRRPGAWFAWSRG</sequence>
<dbReference type="PANTHER" id="PTHR31086">
    <property type="entry name" value="ALUMINUM-ACTIVATED MALATE TRANSPORTER 10"/>
    <property type="match status" value="1"/>
</dbReference>
<protein>
    <recommendedName>
        <fullName evidence="7">Integral membrane bound transporter domain-containing protein</fullName>
    </recommendedName>
</protein>
<evidence type="ECO:0000259" key="7">
    <source>
        <dbReference type="Pfam" id="PF13515"/>
    </source>
</evidence>
<dbReference type="EMBL" id="BNCQ01000001">
    <property type="protein sequence ID" value="GIL94107.1"/>
    <property type="molecule type" value="Genomic_DNA"/>
</dbReference>
<dbReference type="Pfam" id="PF13515">
    <property type="entry name" value="FUSC_2"/>
    <property type="match status" value="1"/>
</dbReference>
<name>A0A8J4D5H7_9CHLO</name>
<evidence type="ECO:0000313" key="9">
    <source>
        <dbReference type="Proteomes" id="UP000722791"/>
    </source>
</evidence>
<keyword evidence="4 6" id="KW-0472">Membrane</keyword>
<feature type="transmembrane region" description="Helical" evidence="6">
    <location>
        <begin position="1114"/>
        <end position="1134"/>
    </location>
</feature>
<feature type="compositionally biased region" description="Low complexity" evidence="5">
    <location>
        <begin position="234"/>
        <end position="254"/>
    </location>
</feature>